<evidence type="ECO:0000256" key="9">
    <source>
        <dbReference type="ARBA" id="ARBA00047883"/>
    </source>
</evidence>
<dbReference type="InterPro" id="IPR013785">
    <property type="entry name" value="Aldolase_TIM"/>
</dbReference>
<feature type="binding site" evidence="10">
    <location>
        <position position="139"/>
    </location>
    <ligand>
        <name>4-amino-2-methyl-5-(diphosphooxymethyl)pyrimidine</name>
        <dbReference type="ChEBI" id="CHEBI:57841"/>
    </ligand>
</feature>
<dbReference type="GO" id="GO:0009228">
    <property type="term" value="P:thiamine biosynthetic process"/>
    <property type="evidence" value="ECO:0007669"/>
    <property type="project" value="UniProtKB-KW"/>
</dbReference>
<keyword evidence="4 10" id="KW-0479">Metal-binding</keyword>
<dbReference type="RefSeq" id="WP_008869610.1">
    <property type="nucleotide sequence ID" value="NZ_ACJN02000002.1"/>
</dbReference>
<protein>
    <recommendedName>
        <fullName evidence="10">Thiamine-phosphate synthase</fullName>
        <shortName evidence="10">TP synthase</shortName>
        <shortName evidence="10">TPS</shortName>
        <ecNumber evidence="10">2.5.1.3</ecNumber>
    </recommendedName>
    <alternativeName>
        <fullName evidence="10">Thiamine-phosphate pyrophosphorylase</fullName>
        <shortName evidence="10">TMP pyrophosphorylase</shortName>
        <shortName evidence="10">TMP-PPase</shortName>
    </alternativeName>
</protein>
<feature type="binding site" evidence="10">
    <location>
        <begin position="187"/>
        <end position="188"/>
    </location>
    <ligand>
        <name>2-[(2R,5Z)-2-carboxy-4-methylthiazol-5(2H)-ylidene]ethyl phosphate</name>
        <dbReference type="ChEBI" id="CHEBI:62899"/>
    </ligand>
</feature>
<comment type="similarity">
    <text evidence="10 11">Belongs to the thiamine-phosphate synthase family.</text>
</comment>
<dbReference type="AlphaFoldDB" id="D6SNF6"/>
<dbReference type="GO" id="GO:0000287">
    <property type="term" value="F:magnesium ion binding"/>
    <property type="evidence" value="ECO:0007669"/>
    <property type="project" value="UniProtKB-UniRule"/>
</dbReference>
<dbReference type="GO" id="GO:0009229">
    <property type="term" value="P:thiamine diphosphate biosynthetic process"/>
    <property type="evidence" value="ECO:0007669"/>
    <property type="project" value="UniProtKB-UniRule"/>
</dbReference>
<comment type="function">
    <text evidence="1 10">Condenses 4-methyl-5-(beta-hydroxyethyl)thiazole monophosphate (THZ-P) and 2-methyl-4-amino-5-hydroxymethyl pyrimidine pyrophosphate (HMP-PP) to form thiamine monophosphate (TMP).</text>
</comment>
<feature type="binding site" evidence="10">
    <location>
        <position position="72"/>
    </location>
    <ligand>
        <name>Mg(2+)</name>
        <dbReference type="ChEBI" id="CHEBI:18420"/>
    </ligand>
</feature>
<reference evidence="14" key="1">
    <citation type="submission" date="2010-05" db="EMBL/GenBank/DDBJ databases">
        <title>The draft genome of Desulfonatronospira thiodismutans ASO3-1.</title>
        <authorList>
            <consortium name="US DOE Joint Genome Institute (JGI-PGF)"/>
            <person name="Lucas S."/>
            <person name="Copeland A."/>
            <person name="Lapidus A."/>
            <person name="Cheng J.-F."/>
            <person name="Bruce D."/>
            <person name="Goodwin L."/>
            <person name="Pitluck S."/>
            <person name="Chertkov O."/>
            <person name="Brettin T."/>
            <person name="Detter J.C."/>
            <person name="Han C."/>
            <person name="Land M.L."/>
            <person name="Hauser L."/>
            <person name="Kyrpides N."/>
            <person name="Mikhailova N."/>
            <person name="Muyzer G."/>
            <person name="Woyke T."/>
        </authorList>
    </citation>
    <scope>NUCLEOTIDE SEQUENCE [LARGE SCALE GENOMIC DNA]</scope>
    <source>
        <strain evidence="14">ASO3-1</strain>
    </source>
</reference>
<comment type="pathway">
    <text evidence="2 10 12">Cofactor biosynthesis; thiamine diphosphate biosynthesis; thiamine phosphate from 4-amino-2-methyl-5-diphosphomethylpyrimidine and 4-methyl-5-(2-phosphoethyl)-thiazole: step 1/1.</text>
</comment>
<dbReference type="HAMAP" id="MF_00097">
    <property type="entry name" value="TMP_synthase"/>
    <property type="match status" value="1"/>
</dbReference>
<feature type="binding site" evidence="10">
    <location>
        <position position="110"/>
    </location>
    <ligand>
        <name>4-amino-2-methyl-5-(diphosphooxymethyl)pyrimidine</name>
        <dbReference type="ChEBI" id="CHEBI:57841"/>
    </ligand>
</feature>
<comment type="cofactor">
    <cofactor evidence="10">
        <name>Mg(2+)</name>
        <dbReference type="ChEBI" id="CHEBI:18420"/>
    </cofactor>
    <text evidence="10">Binds 1 Mg(2+) ion per subunit.</text>
</comment>
<evidence type="ECO:0000256" key="2">
    <source>
        <dbReference type="ARBA" id="ARBA00005165"/>
    </source>
</evidence>
<keyword evidence="6 10" id="KW-0784">Thiamine biosynthesis</keyword>
<organism evidence="14 15">
    <name type="scientific">Desulfonatronospira thiodismutans ASO3-1</name>
    <dbReference type="NCBI Taxonomy" id="555779"/>
    <lineage>
        <taxon>Bacteria</taxon>
        <taxon>Pseudomonadati</taxon>
        <taxon>Thermodesulfobacteriota</taxon>
        <taxon>Desulfovibrionia</taxon>
        <taxon>Desulfovibrionales</taxon>
        <taxon>Desulfonatronovibrionaceae</taxon>
        <taxon>Desulfonatronospira</taxon>
    </lineage>
</organism>
<evidence type="ECO:0000256" key="3">
    <source>
        <dbReference type="ARBA" id="ARBA00022679"/>
    </source>
</evidence>
<comment type="catalytic activity">
    <reaction evidence="8 10 11">
        <text>2-(2-carboxy-4-methylthiazol-5-yl)ethyl phosphate + 4-amino-2-methyl-5-(diphosphooxymethyl)pyrimidine + 2 H(+) = thiamine phosphate + CO2 + diphosphate</text>
        <dbReference type="Rhea" id="RHEA:47848"/>
        <dbReference type="ChEBI" id="CHEBI:15378"/>
        <dbReference type="ChEBI" id="CHEBI:16526"/>
        <dbReference type="ChEBI" id="CHEBI:33019"/>
        <dbReference type="ChEBI" id="CHEBI:37575"/>
        <dbReference type="ChEBI" id="CHEBI:57841"/>
        <dbReference type="ChEBI" id="CHEBI:62890"/>
        <dbReference type="EC" id="2.5.1.3"/>
    </reaction>
</comment>
<comment type="caution">
    <text evidence="14">The sequence shown here is derived from an EMBL/GenBank/DDBJ whole genome shotgun (WGS) entry which is preliminary data.</text>
</comment>
<dbReference type="SUPFAM" id="SSF51391">
    <property type="entry name" value="Thiamin phosphate synthase"/>
    <property type="match status" value="1"/>
</dbReference>
<dbReference type="EC" id="2.5.1.3" evidence="10"/>
<dbReference type="InterPro" id="IPR034291">
    <property type="entry name" value="TMP_synthase"/>
</dbReference>
<gene>
    <name evidence="10" type="primary">thiE</name>
    <name evidence="14" type="ORF">Dthio_PD1633</name>
</gene>
<dbReference type="NCBIfam" id="TIGR00693">
    <property type="entry name" value="thiE"/>
    <property type="match status" value="1"/>
</dbReference>
<evidence type="ECO:0000256" key="6">
    <source>
        <dbReference type="ARBA" id="ARBA00022977"/>
    </source>
</evidence>
<evidence type="ECO:0000256" key="8">
    <source>
        <dbReference type="ARBA" id="ARBA00047851"/>
    </source>
</evidence>
<dbReference type="Proteomes" id="UP000005496">
    <property type="component" value="Unassembled WGS sequence"/>
</dbReference>
<evidence type="ECO:0000313" key="15">
    <source>
        <dbReference type="Proteomes" id="UP000005496"/>
    </source>
</evidence>
<evidence type="ECO:0000313" key="14">
    <source>
        <dbReference type="EMBL" id="EFI34282.1"/>
    </source>
</evidence>
<evidence type="ECO:0000256" key="7">
    <source>
        <dbReference type="ARBA" id="ARBA00047334"/>
    </source>
</evidence>
<dbReference type="InterPro" id="IPR036206">
    <property type="entry name" value="ThiamineP_synth_sf"/>
</dbReference>
<evidence type="ECO:0000256" key="11">
    <source>
        <dbReference type="RuleBase" id="RU003826"/>
    </source>
</evidence>
<evidence type="ECO:0000256" key="12">
    <source>
        <dbReference type="RuleBase" id="RU004253"/>
    </source>
</evidence>
<proteinExistence type="inferred from homology"/>
<feature type="binding site" evidence="10">
    <location>
        <begin position="39"/>
        <end position="43"/>
    </location>
    <ligand>
        <name>4-amino-2-methyl-5-(diphosphooxymethyl)pyrimidine</name>
        <dbReference type="ChEBI" id="CHEBI:57841"/>
    </ligand>
</feature>
<dbReference type="InterPro" id="IPR022998">
    <property type="entry name" value="ThiamineP_synth_TenI"/>
</dbReference>
<dbReference type="UniPathway" id="UPA00060">
    <property type="reaction ID" value="UER00141"/>
</dbReference>
<dbReference type="eggNOG" id="COG0352">
    <property type="taxonomic scope" value="Bacteria"/>
</dbReference>
<evidence type="ECO:0000256" key="4">
    <source>
        <dbReference type="ARBA" id="ARBA00022723"/>
    </source>
</evidence>
<dbReference type="OrthoDB" id="9810880at2"/>
<dbReference type="GO" id="GO:0004789">
    <property type="term" value="F:thiamine-phosphate diphosphorylase activity"/>
    <property type="evidence" value="ECO:0007669"/>
    <property type="project" value="UniProtKB-UniRule"/>
</dbReference>
<feature type="binding site" evidence="10">
    <location>
        <begin position="136"/>
        <end position="138"/>
    </location>
    <ligand>
        <name>2-[(2R,5Z)-2-carboxy-4-methylthiazol-5(2H)-ylidene]ethyl phosphate</name>
        <dbReference type="ChEBI" id="CHEBI:62899"/>
    </ligand>
</feature>
<comment type="catalytic activity">
    <reaction evidence="7 10 11">
        <text>4-methyl-5-(2-phosphooxyethyl)-thiazole + 4-amino-2-methyl-5-(diphosphooxymethyl)pyrimidine + H(+) = thiamine phosphate + diphosphate</text>
        <dbReference type="Rhea" id="RHEA:22328"/>
        <dbReference type="ChEBI" id="CHEBI:15378"/>
        <dbReference type="ChEBI" id="CHEBI:33019"/>
        <dbReference type="ChEBI" id="CHEBI:37575"/>
        <dbReference type="ChEBI" id="CHEBI:57841"/>
        <dbReference type="ChEBI" id="CHEBI:58296"/>
        <dbReference type="EC" id="2.5.1.3"/>
    </reaction>
</comment>
<keyword evidence="5 10" id="KW-0460">Magnesium</keyword>
<feature type="binding site" evidence="10">
    <location>
        <position position="91"/>
    </location>
    <ligand>
        <name>Mg(2+)</name>
        <dbReference type="ChEBI" id="CHEBI:18420"/>
    </ligand>
</feature>
<evidence type="ECO:0000259" key="13">
    <source>
        <dbReference type="Pfam" id="PF02581"/>
    </source>
</evidence>
<dbReference type="PANTHER" id="PTHR20857:SF23">
    <property type="entry name" value="THIAMINE BIOSYNTHETIC BIFUNCTIONAL ENZYME"/>
    <property type="match status" value="1"/>
</dbReference>
<dbReference type="Gene3D" id="3.20.20.70">
    <property type="entry name" value="Aldolase class I"/>
    <property type="match status" value="1"/>
</dbReference>
<feature type="binding site" evidence="10">
    <location>
        <position position="167"/>
    </location>
    <ligand>
        <name>2-[(2R,5Z)-2-carboxy-4-methylthiazol-5(2H)-ylidene]ethyl phosphate</name>
        <dbReference type="ChEBI" id="CHEBI:62899"/>
    </ligand>
</feature>
<accession>D6SNF6</accession>
<dbReference type="EMBL" id="ACJN02000002">
    <property type="protein sequence ID" value="EFI34282.1"/>
    <property type="molecule type" value="Genomic_DNA"/>
</dbReference>
<dbReference type="CDD" id="cd00564">
    <property type="entry name" value="TMP_TenI"/>
    <property type="match status" value="1"/>
</dbReference>
<comment type="catalytic activity">
    <reaction evidence="9 10 11">
        <text>2-[(2R,5Z)-2-carboxy-4-methylthiazol-5(2H)-ylidene]ethyl phosphate + 4-amino-2-methyl-5-(diphosphooxymethyl)pyrimidine + 2 H(+) = thiamine phosphate + CO2 + diphosphate</text>
        <dbReference type="Rhea" id="RHEA:47844"/>
        <dbReference type="ChEBI" id="CHEBI:15378"/>
        <dbReference type="ChEBI" id="CHEBI:16526"/>
        <dbReference type="ChEBI" id="CHEBI:33019"/>
        <dbReference type="ChEBI" id="CHEBI:37575"/>
        <dbReference type="ChEBI" id="CHEBI:57841"/>
        <dbReference type="ChEBI" id="CHEBI:62899"/>
        <dbReference type="EC" id="2.5.1.3"/>
    </reaction>
</comment>
<evidence type="ECO:0000256" key="1">
    <source>
        <dbReference type="ARBA" id="ARBA00003814"/>
    </source>
</evidence>
<sequence length="214" mass="23133">MTKEIDYSLYLVTDNGLCMGRDLTRVVLDAVQGGVSMVQIREKNSTAGEFLNTARALQQRLSDSGVPLIINDRVDVAMAAGAHGVHIGQEDLPYQVVREMLGPDKIIGVSINTYDQLWQASLTDVDYLSLSPVFPTQTKTDTKEPFGLEGLKKARAMTGKPLITIGGINRDNLADIMATGVDGVALVSAVCSADSPADAARELVRIIRDNKMRI</sequence>
<feature type="domain" description="Thiamine phosphate synthase/TenI" evidence="13">
    <location>
        <begin position="9"/>
        <end position="190"/>
    </location>
</feature>
<name>D6SNF6_9BACT</name>
<dbReference type="FunFam" id="3.20.20.70:FF:000096">
    <property type="entry name" value="Thiamine-phosphate synthase"/>
    <property type="match status" value="1"/>
</dbReference>
<keyword evidence="3 10" id="KW-0808">Transferase</keyword>
<evidence type="ECO:0000256" key="5">
    <source>
        <dbReference type="ARBA" id="ARBA00022842"/>
    </source>
</evidence>
<dbReference type="PANTHER" id="PTHR20857">
    <property type="entry name" value="THIAMINE-PHOSPHATE PYROPHOSPHORYLASE"/>
    <property type="match status" value="1"/>
</dbReference>
<feature type="binding site" evidence="10">
    <location>
        <position position="71"/>
    </location>
    <ligand>
        <name>4-amino-2-methyl-5-(diphosphooxymethyl)pyrimidine</name>
        <dbReference type="ChEBI" id="CHEBI:57841"/>
    </ligand>
</feature>
<dbReference type="Pfam" id="PF02581">
    <property type="entry name" value="TMP-TENI"/>
    <property type="match status" value="1"/>
</dbReference>
<evidence type="ECO:0000256" key="10">
    <source>
        <dbReference type="HAMAP-Rule" id="MF_00097"/>
    </source>
</evidence>
<dbReference type="GO" id="GO:0005737">
    <property type="term" value="C:cytoplasm"/>
    <property type="evidence" value="ECO:0007669"/>
    <property type="project" value="TreeGrafter"/>
</dbReference>
<keyword evidence="15" id="KW-1185">Reference proteome</keyword>